<evidence type="ECO:0000256" key="4">
    <source>
        <dbReference type="SAM" id="MobiDB-lite"/>
    </source>
</evidence>
<dbReference type="InterPro" id="IPR000843">
    <property type="entry name" value="HTH_LacI"/>
</dbReference>
<dbReference type="RefSeq" id="WP_192755426.1">
    <property type="nucleotide sequence ID" value="NZ_BAABJL010000005.1"/>
</dbReference>
<dbReference type="PROSITE" id="PS50932">
    <property type="entry name" value="HTH_LACI_2"/>
    <property type="match status" value="1"/>
</dbReference>
<dbReference type="Proteomes" id="UP000638648">
    <property type="component" value="Unassembled WGS sequence"/>
</dbReference>
<keyword evidence="1" id="KW-0805">Transcription regulation</keyword>
<proteinExistence type="predicted"/>
<dbReference type="EMBL" id="JADBEM010000001">
    <property type="protein sequence ID" value="MBE1612361.1"/>
    <property type="molecule type" value="Genomic_DNA"/>
</dbReference>
<dbReference type="Pfam" id="PF00532">
    <property type="entry name" value="Peripla_BP_1"/>
    <property type="match status" value="1"/>
</dbReference>
<dbReference type="InterPro" id="IPR010982">
    <property type="entry name" value="Lambda_DNA-bd_dom_sf"/>
</dbReference>
<sequence>MAATVQGVGRTSRAPAPTRRQSIRDVAELAGVSVGTVSNVLNKPSLVAEETRRKVEAAIATLGFVRNGSARQLRAGTSHAVGAIVLDISNPFFTDVARGIEDRLAEDDHILILASSDESPERERRYLRLLEEQGVRGVLVSPAEDDLSPFDQARGRGTAVVLLDRTSPGATMCSVAVDDVRGGELAAAHLVSLGHRRIALMNGSTKIRQCADRRKGVRKALRAAGLQISSSLVEVTVSSLNAAGGEEGLNRLLDRSEPVTAVVCVNDLTALGVLRGLRQRGLSVPDDVSVVGYDDVEFAAVLSTPLTSIRQPRYQIGRAAADLLLAEARVRGRHRHEQVLFQPELVVRESSGPIQARDLGDAP</sequence>
<gene>
    <name evidence="6" type="ORF">HEB94_009209</name>
</gene>
<dbReference type="SUPFAM" id="SSF47413">
    <property type="entry name" value="lambda repressor-like DNA-binding domains"/>
    <property type="match status" value="1"/>
</dbReference>
<dbReference type="GO" id="GO:0003700">
    <property type="term" value="F:DNA-binding transcription factor activity"/>
    <property type="evidence" value="ECO:0007669"/>
    <property type="project" value="TreeGrafter"/>
</dbReference>
<dbReference type="GO" id="GO:0000976">
    <property type="term" value="F:transcription cis-regulatory region binding"/>
    <property type="evidence" value="ECO:0007669"/>
    <property type="project" value="TreeGrafter"/>
</dbReference>
<dbReference type="Gene3D" id="3.40.50.2300">
    <property type="match status" value="2"/>
</dbReference>
<dbReference type="PROSITE" id="PS00356">
    <property type="entry name" value="HTH_LACI_1"/>
    <property type="match status" value="1"/>
</dbReference>
<dbReference type="PANTHER" id="PTHR30146:SF109">
    <property type="entry name" value="HTH-TYPE TRANSCRIPTIONAL REGULATOR GALS"/>
    <property type="match status" value="1"/>
</dbReference>
<keyword evidence="2" id="KW-0238">DNA-binding</keyword>
<dbReference type="SMART" id="SM00354">
    <property type="entry name" value="HTH_LACI"/>
    <property type="match status" value="1"/>
</dbReference>
<evidence type="ECO:0000256" key="1">
    <source>
        <dbReference type="ARBA" id="ARBA00023015"/>
    </source>
</evidence>
<protein>
    <submittedName>
        <fullName evidence="6">LacI family transcriptional regulator</fullName>
    </submittedName>
</protein>
<dbReference type="CDD" id="cd01392">
    <property type="entry name" value="HTH_LacI"/>
    <property type="match status" value="1"/>
</dbReference>
<evidence type="ECO:0000259" key="5">
    <source>
        <dbReference type="PROSITE" id="PS50932"/>
    </source>
</evidence>
<keyword evidence="3" id="KW-0804">Transcription</keyword>
<organism evidence="6 7">
    <name type="scientific">Actinopolymorpha pittospori</name>
    <dbReference type="NCBI Taxonomy" id="648752"/>
    <lineage>
        <taxon>Bacteria</taxon>
        <taxon>Bacillati</taxon>
        <taxon>Actinomycetota</taxon>
        <taxon>Actinomycetes</taxon>
        <taxon>Propionibacteriales</taxon>
        <taxon>Actinopolymorphaceae</taxon>
        <taxon>Actinopolymorpha</taxon>
    </lineage>
</organism>
<evidence type="ECO:0000256" key="2">
    <source>
        <dbReference type="ARBA" id="ARBA00023125"/>
    </source>
</evidence>
<feature type="region of interest" description="Disordered" evidence="4">
    <location>
        <begin position="1"/>
        <end position="20"/>
    </location>
</feature>
<evidence type="ECO:0000313" key="7">
    <source>
        <dbReference type="Proteomes" id="UP000638648"/>
    </source>
</evidence>
<dbReference type="AlphaFoldDB" id="A0A927RPQ3"/>
<evidence type="ECO:0000256" key="3">
    <source>
        <dbReference type="ARBA" id="ARBA00023163"/>
    </source>
</evidence>
<dbReference type="Pfam" id="PF00356">
    <property type="entry name" value="LacI"/>
    <property type="match status" value="1"/>
</dbReference>
<dbReference type="CDD" id="cd06293">
    <property type="entry name" value="PBP1_LacI-like"/>
    <property type="match status" value="1"/>
</dbReference>
<evidence type="ECO:0000313" key="6">
    <source>
        <dbReference type="EMBL" id="MBE1612361.1"/>
    </source>
</evidence>
<dbReference type="PANTHER" id="PTHR30146">
    <property type="entry name" value="LACI-RELATED TRANSCRIPTIONAL REPRESSOR"/>
    <property type="match status" value="1"/>
</dbReference>
<comment type="caution">
    <text evidence="6">The sequence shown here is derived from an EMBL/GenBank/DDBJ whole genome shotgun (WGS) entry which is preliminary data.</text>
</comment>
<accession>A0A927RPQ3</accession>
<dbReference type="Gene3D" id="1.10.260.40">
    <property type="entry name" value="lambda repressor-like DNA-binding domains"/>
    <property type="match status" value="1"/>
</dbReference>
<dbReference type="InterPro" id="IPR028082">
    <property type="entry name" value="Peripla_BP_I"/>
</dbReference>
<feature type="domain" description="HTH lacI-type" evidence="5">
    <location>
        <begin position="21"/>
        <end position="75"/>
    </location>
</feature>
<keyword evidence="7" id="KW-1185">Reference proteome</keyword>
<dbReference type="SUPFAM" id="SSF53822">
    <property type="entry name" value="Periplasmic binding protein-like I"/>
    <property type="match status" value="1"/>
</dbReference>
<name>A0A927RPQ3_9ACTN</name>
<reference evidence="6" key="1">
    <citation type="submission" date="2020-10" db="EMBL/GenBank/DDBJ databases">
        <title>Sequencing the genomes of 1000 actinobacteria strains.</title>
        <authorList>
            <person name="Klenk H.-P."/>
        </authorList>
    </citation>
    <scope>NUCLEOTIDE SEQUENCE</scope>
    <source>
        <strain evidence="6">DSM 45354</strain>
    </source>
</reference>
<dbReference type="InterPro" id="IPR001761">
    <property type="entry name" value="Peripla_BP/Lac1_sug-bd_dom"/>
</dbReference>